<sequence>MKLSPYIESIFKYKNVSEENSANSIALISVCIFVGIFFFFLFFQTKMRDHREGMVMLPFSFGCGSDSSVAVGKNINQTKKHTVSDQQNLHRTRRKEAKESPSSRRIRSVKAFLGLPKSGMQRLIRGFKSFSQLLFVYKEEGVEEEQIEREMEIGFPTDVKHVTHIGWDGSTTINPIKGWENLKAPEIMSFPSISLKQFELAMAAQTAQHVFEPVGVSSIKIT</sequence>
<gene>
    <name evidence="1" type="ORF">M9H77_30576</name>
</gene>
<protein>
    <submittedName>
        <fullName evidence="1">Uncharacterized protein</fullName>
    </submittedName>
</protein>
<dbReference type="Proteomes" id="UP001060085">
    <property type="component" value="Linkage Group LG07"/>
</dbReference>
<dbReference type="EMBL" id="CM044707">
    <property type="protein sequence ID" value="KAI5653389.1"/>
    <property type="molecule type" value="Genomic_DNA"/>
</dbReference>
<comment type="caution">
    <text evidence="1">The sequence shown here is derived from an EMBL/GenBank/DDBJ whole genome shotgun (WGS) entry which is preliminary data.</text>
</comment>
<evidence type="ECO:0000313" key="1">
    <source>
        <dbReference type="EMBL" id="KAI5653389.1"/>
    </source>
</evidence>
<name>A0ACB9ZYH7_CATRO</name>
<reference evidence="2" key="1">
    <citation type="journal article" date="2023" name="Nat. Plants">
        <title>Single-cell RNA sequencing provides a high-resolution roadmap for understanding the multicellular compartmentation of specialized metabolism.</title>
        <authorList>
            <person name="Sun S."/>
            <person name="Shen X."/>
            <person name="Li Y."/>
            <person name="Li Y."/>
            <person name="Wang S."/>
            <person name="Li R."/>
            <person name="Zhang H."/>
            <person name="Shen G."/>
            <person name="Guo B."/>
            <person name="Wei J."/>
            <person name="Xu J."/>
            <person name="St-Pierre B."/>
            <person name="Chen S."/>
            <person name="Sun C."/>
        </authorList>
    </citation>
    <scope>NUCLEOTIDE SEQUENCE [LARGE SCALE GENOMIC DNA]</scope>
</reference>
<keyword evidence="2" id="KW-1185">Reference proteome</keyword>
<evidence type="ECO:0000313" key="2">
    <source>
        <dbReference type="Proteomes" id="UP001060085"/>
    </source>
</evidence>
<proteinExistence type="predicted"/>
<organism evidence="1 2">
    <name type="scientific">Catharanthus roseus</name>
    <name type="common">Madagascar periwinkle</name>
    <name type="synonym">Vinca rosea</name>
    <dbReference type="NCBI Taxonomy" id="4058"/>
    <lineage>
        <taxon>Eukaryota</taxon>
        <taxon>Viridiplantae</taxon>
        <taxon>Streptophyta</taxon>
        <taxon>Embryophyta</taxon>
        <taxon>Tracheophyta</taxon>
        <taxon>Spermatophyta</taxon>
        <taxon>Magnoliopsida</taxon>
        <taxon>eudicotyledons</taxon>
        <taxon>Gunneridae</taxon>
        <taxon>Pentapetalae</taxon>
        <taxon>asterids</taxon>
        <taxon>lamiids</taxon>
        <taxon>Gentianales</taxon>
        <taxon>Apocynaceae</taxon>
        <taxon>Rauvolfioideae</taxon>
        <taxon>Vinceae</taxon>
        <taxon>Catharanthinae</taxon>
        <taxon>Catharanthus</taxon>
    </lineage>
</organism>
<accession>A0ACB9ZYH7</accession>